<dbReference type="EMBL" id="BMAW01097639">
    <property type="protein sequence ID" value="GFS80724.1"/>
    <property type="molecule type" value="Genomic_DNA"/>
</dbReference>
<reference evidence="2" key="1">
    <citation type="submission" date="2020-08" db="EMBL/GenBank/DDBJ databases">
        <title>Multicomponent nature underlies the extraordinary mechanical properties of spider dragline silk.</title>
        <authorList>
            <person name="Kono N."/>
            <person name="Nakamura H."/>
            <person name="Mori M."/>
            <person name="Yoshida Y."/>
            <person name="Ohtoshi R."/>
            <person name="Malay A.D."/>
            <person name="Moran D.A.P."/>
            <person name="Tomita M."/>
            <person name="Numata K."/>
            <person name="Arakawa K."/>
        </authorList>
    </citation>
    <scope>NUCLEOTIDE SEQUENCE</scope>
</reference>
<proteinExistence type="predicted"/>
<name>A0A8X6MW43_NEPPI</name>
<dbReference type="Proteomes" id="UP000887013">
    <property type="component" value="Unassembled WGS sequence"/>
</dbReference>
<organism evidence="2 3">
    <name type="scientific">Nephila pilipes</name>
    <name type="common">Giant wood spider</name>
    <name type="synonym">Nephila maculata</name>
    <dbReference type="NCBI Taxonomy" id="299642"/>
    <lineage>
        <taxon>Eukaryota</taxon>
        <taxon>Metazoa</taxon>
        <taxon>Ecdysozoa</taxon>
        <taxon>Arthropoda</taxon>
        <taxon>Chelicerata</taxon>
        <taxon>Arachnida</taxon>
        <taxon>Araneae</taxon>
        <taxon>Araneomorphae</taxon>
        <taxon>Entelegynae</taxon>
        <taxon>Araneoidea</taxon>
        <taxon>Nephilidae</taxon>
        <taxon>Nephila</taxon>
    </lineage>
</organism>
<comment type="caution">
    <text evidence="2">The sequence shown here is derived from an EMBL/GenBank/DDBJ whole genome shotgun (WGS) entry which is preliminary data.</text>
</comment>
<feature type="chain" id="PRO_5036492001" evidence="1">
    <location>
        <begin position="25"/>
        <end position="70"/>
    </location>
</feature>
<feature type="non-terminal residue" evidence="2">
    <location>
        <position position="1"/>
    </location>
</feature>
<gene>
    <name evidence="2" type="ORF">NPIL_448991</name>
</gene>
<keyword evidence="3" id="KW-1185">Reference proteome</keyword>
<accession>A0A8X6MW43</accession>
<sequence>SDTSRLSAMGLFEILGLSILSIKSVVVEICDPPRAVIYAAGHSALCVAGFVTLHQCVIPCSGGHVEHVLL</sequence>
<keyword evidence="1" id="KW-0732">Signal</keyword>
<evidence type="ECO:0000256" key="1">
    <source>
        <dbReference type="SAM" id="SignalP"/>
    </source>
</evidence>
<evidence type="ECO:0000313" key="3">
    <source>
        <dbReference type="Proteomes" id="UP000887013"/>
    </source>
</evidence>
<protein>
    <submittedName>
        <fullName evidence="2">Uncharacterized protein</fullName>
    </submittedName>
</protein>
<evidence type="ECO:0000313" key="2">
    <source>
        <dbReference type="EMBL" id="GFS80724.1"/>
    </source>
</evidence>
<feature type="signal peptide" evidence="1">
    <location>
        <begin position="1"/>
        <end position="24"/>
    </location>
</feature>
<dbReference type="AlphaFoldDB" id="A0A8X6MW43"/>